<evidence type="ECO:0000256" key="7">
    <source>
        <dbReference type="ARBA" id="ARBA00023303"/>
    </source>
</evidence>
<accession>A0ABM4C2N2</accession>
<organism evidence="11 12">
    <name type="scientific">Hydra vulgaris</name>
    <name type="common">Hydra</name>
    <name type="synonym">Hydra attenuata</name>
    <dbReference type="NCBI Taxonomy" id="6087"/>
    <lineage>
        <taxon>Eukaryota</taxon>
        <taxon>Metazoa</taxon>
        <taxon>Cnidaria</taxon>
        <taxon>Hydrozoa</taxon>
        <taxon>Hydroidolina</taxon>
        <taxon>Anthoathecata</taxon>
        <taxon>Aplanulata</taxon>
        <taxon>Hydridae</taxon>
        <taxon>Hydra</taxon>
    </lineage>
</organism>
<dbReference type="Proteomes" id="UP001652625">
    <property type="component" value="Chromosome 06"/>
</dbReference>
<proteinExistence type="predicted"/>
<feature type="transmembrane region" description="Helical" evidence="8">
    <location>
        <begin position="392"/>
        <end position="418"/>
    </location>
</feature>
<keyword evidence="2" id="KW-0813">Transport</keyword>
<feature type="transmembrane region" description="Helical" evidence="8">
    <location>
        <begin position="192"/>
        <end position="210"/>
    </location>
</feature>
<keyword evidence="11" id="KW-1185">Reference proteome</keyword>
<comment type="subcellular location">
    <subcellularLocation>
        <location evidence="1">Membrane</location>
        <topology evidence="1">Multi-pass membrane protein</topology>
    </subcellularLocation>
</comment>
<evidence type="ECO:0000256" key="3">
    <source>
        <dbReference type="ARBA" id="ARBA00022692"/>
    </source>
</evidence>
<evidence type="ECO:0000256" key="1">
    <source>
        <dbReference type="ARBA" id="ARBA00004141"/>
    </source>
</evidence>
<evidence type="ECO:0000256" key="6">
    <source>
        <dbReference type="ARBA" id="ARBA00023136"/>
    </source>
</evidence>
<dbReference type="InterPro" id="IPR013099">
    <property type="entry name" value="K_chnl_dom"/>
</dbReference>
<keyword evidence="4 8" id="KW-1133">Transmembrane helix</keyword>
<evidence type="ECO:0000313" key="12">
    <source>
        <dbReference type="RefSeq" id="XP_065655814.1"/>
    </source>
</evidence>
<feature type="domain" description="Potassium channel" evidence="10">
    <location>
        <begin position="164"/>
        <end position="242"/>
    </location>
</feature>
<reference evidence="12" key="1">
    <citation type="submission" date="2025-08" db="UniProtKB">
        <authorList>
            <consortium name="RefSeq"/>
        </authorList>
    </citation>
    <scope>IDENTIFICATION</scope>
</reference>
<keyword evidence="3 8" id="KW-0812">Transmembrane</keyword>
<sequence>MNTLTFMIILYLQYFELHSSEPNETCPKPLPGCKLNMMVNWWSIQPYISYSASNNPEGYLKKLVELLIQDCCGSCVNFQYANPANDSEALKDQIGLNGSAISFPIYGDQSTIKFKSVPFFSVIEAPGIIYLQGPQVPGATSEAVLSAVFQGWPILLLTLVMAALSGMIMWALDSYWNPQHFPNSFVRGSWEGFWWAFVSMTTVGYGDRAPKSFVARVFAFFWVLVGLVIISIFTATVTTSLTALSLGTTITLYGSNVVAMQNSAEQRYAVQNNAKVYPVNSVQDFVNTVIQKSTPSGDSIAGGVVDSYLAGKYPFNSTSLQFGMVIDYQYTYGFVITNDLNNQAVEKCLRQQLNSRESYIADIVLNMKAYPLPALSAAQQTSTNLFDPTSQIFIRAVCGCLGLIFFFSVCCLIWEYCYWKPKMKKNNKNAKVEAKRILTPHTSFEELVAAQCQDLEEKLVDQVTNFYKEFHKKLNKIRKQHSIASTELNNKALLSNNSESSTV</sequence>
<evidence type="ECO:0000259" key="10">
    <source>
        <dbReference type="Pfam" id="PF07885"/>
    </source>
</evidence>
<protein>
    <submittedName>
        <fullName evidence="12">Uncharacterized protein LOC100202088 isoform X3</fullName>
    </submittedName>
</protein>
<evidence type="ECO:0000313" key="11">
    <source>
        <dbReference type="Proteomes" id="UP001652625"/>
    </source>
</evidence>
<feature type="signal peptide" evidence="9">
    <location>
        <begin position="1"/>
        <end position="19"/>
    </location>
</feature>
<dbReference type="RefSeq" id="XP_065655814.1">
    <property type="nucleotide sequence ID" value="XM_065799742.1"/>
</dbReference>
<dbReference type="PANTHER" id="PTHR11537:SF252">
    <property type="entry name" value="POTASSIUM VOLTAGE-GATED CHANNEL PROTEIN SHAW"/>
    <property type="match status" value="1"/>
</dbReference>
<dbReference type="InterPro" id="IPR028325">
    <property type="entry name" value="VG_K_chnl"/>
</dbReference>
<keyword evidence="6 8" id="KW-0472">Membrane</keyword>
<evidence type="ECO:0000256" key="9">
    <source>
        <dbReference type="SAM" id="SignalP"/>
    </source>
</evidence>
<keyword evidence="5" id="KW-0406">Ion transport</keyword>
<name>A0ABM4C2N2_HYDVU</name>
<keyword evidence="9" id="KW-0732">Signal</keyword>
<feature type="transmembrane region" description="Helical" evidence="8">
    <location>
        <begin position="154"/>
        <end position="172"/>
    </location>
</feature>
<dbReference type="PANTHER" id="PTHR11537">
    <property type="entry name" value="VOLTAGE-GATED POTASSIUM CHANNEL"/>
    <property type="match status" value="1"/>
</dbReference>
<feature type="transmembrane region" description="Helical" evidence="8">
    <location>
        <begin position="217"/>
        <end position="237"/>
    </location>
</feature>
<dbReference type="Pfam" id="PF07885">
    <property type="entry name" value="Ion_trans_2"/>
    <property type="match status" value="1"/>
</dbReference>
<evidence type="ECO:0000256" key="4">
    <source>
        <dbReference type="ARBA" id="ARBA00022989"/>
    </source>
</evidence>
<evidence type="ECO:0000256" key="8">
    <source>
        <dbReference type="SAM" id="Phobius"/>
    </source>
</evidence>
<feature type="chain" id="PRO_5045861402" evidence="9">
    <location>
        <begin position="20"/>
        <end position="503"/>
    </location>
</feature>
<evidence type="ECO:0000256" key="5">
    <source>
        <dbReference type="ARBA" id="ARBA00023065"/>
    </source>
</evidence>
<keyword evidence="7" id="KW-0407">Ion channel</keyword>
<dbReference type="Gene3D" id="1.10.287.70">
    <property type="match status" value="1"/>
</dbReference>
<dbReference type="SUPFAM" id="SSF81324">
    <property type="entry name" value="Voltage-gated potassium channels"/>
    <property type="match status" value="1"/>
</dbReference>
<gene>
    <name evidence="12" type="primary">LOC100202088</name>
</gene>
<dbReference type="GeneID" id="100202088"/>
<evidence type="ECO:0000256" key="2">
    <source>
        <dbReference type="ARBA" id="ARBA00022448"/>
    </source>
</evidence>